<dbReference type="Proteomes" id="UP000237889">
    <property type="component" value="Chromosome"/>
</dbReference>
<gene>
    <name evidence="2" type="ORF">C6569_19625</name>
</gene>
<dbReference type="InterPro" id="IPR049243">
    <property type="entry name" value="DUF6878"/>
</dbReference>
<name>A0A2S0NFY2_9HYPH</name>
<proteinExistence type="predicted"/>
<sequence length="169" mass="18275">MPSGAGPHASRLVEIAMPAADNGFADYRAMIDRRTALAEALRPANKTALFEPLALSSVATVNVTFDGAGDSGQIEAVEYLGADGWPLEPTDFFVSLATPSQDGLTVEHNVHNLRDAVEAFVYDCLEQTHAGWEIDVGAYGTFKFDIGAGTIRLDYHERFEASEHHGHDL</sequence>
<dbReference type="Pfam" id="PF21798">
    <property type="entry name" value="DUF6878"/>
    <property type="match status" value="1"/>
</dbReference>
<keyword evidence="3" id="KW-1185">Reference proteome</keyword>
<dbReference type="AlphaFoldDB" id="A0A2S0NFY2"/>
<protein>
    <recommendedName>
        <fullName evidence="1">DUF6878 domain-containing protein</fullName>
    </recommendedName>
</protein>
<organism evidence="2 3">
    <name type="scientific">Phreatobacter cathodiphilus</name>
    <dbReference type="NCBI Taxonomy" id="1868589"/>
    <lineage>
        <taxon>Bacteria</taxon>
        <taxon>Pseudomonadati</taxon>
        <taxon>Pseudomonadota</taxon>
        <taxon>Alphaproteobacteria</taxon>
        <taxon>Hyphomicrobiales</taxon>
        <taxon>Phreatobacteraceae</taxon>
        <taxon>Phreatobacter</taxon>
    </lineage>
</organism>
<evidence type="ECO:0000259" key="1">
    <source>
        <dbReference type="Pfam" id="PF21798"/>
    </source>
</evidence>
<reference evidence="2 3" key="1">
    <citation type="submission" date="2018-03" db="EMBL/GenBank/DDBJ databases">
        <title>Genome sequencing of Phreatobacter sp.</title>
        <authorList>
            <person name="Kim S.-J."/>
            <person name="Heo J."/>
            <person name="Kwon S.-W."/>
        </authorList>
    </citation>
    <scope>NUCLEOTIDE SEQUENCE [LARGE SCALE GENOMIC DNA]</scope>
    <source>
        <strain evidence="2 3">S-12</strain>
    </source>
</reference>
<accession>A0A2S0NFY2</accession>
<evidence type="ECO:0000313" key="2">
    <source>
        <dbReference type="EMBL" id="AVO47080.1"/>
    </source>
</evidence>
<dbReference type="EMBL" id="CP027668">
    <property type="protein sequence ID" value="AVO47080.1"/>
    <property type="molecule type" value="Genomic_DNA"/>
</dbReference>
<feature type="domain" description="DUF6878" evidence="1">
    <location>
        <begin position="41"/>
        <end position="168"/>
    </location>
</feature>
<dbReference type="KEGG" id="phr:C6569_19625"/>
<evidence type="ECO:0000313" key="3">
    <source>
        <dbReference type="Proteomes" id="UP000237889"/>
    </source>
</evidence>